<name>A0A380W9L0_AFIFE</name>
<dbReference type="EMBL" id="UIGB01000001">
    <property type="protein sequence ID" value="SUU85658.1"/>
    <property type="molecule type" value="Genomic_DNA"/>
</dbReference>
<dbReference type="Proteomes" id="UP000254343">
    <property type="component" value="Unassembled WGS sequence"/>
</dbReference>
<protein>
    <submittedName>
        <fullName evidence="1">Uncharacterized protein</fullName>
    </submittedName>
</protein>
<organism evidence="1 2">
    <name type="scientific">Afipia felis</name>
    <name type="common">Cat scratch disease bacillus</name>
    <dbReference type="NCBI Taxonomy" id="1035"/>
    <lineage>
        <taxon>Bacteria</taxon>
        <taxon>Pseudomonadati</taxon>
        <taxon>Pseudomonadota</taxon>
        <taxon>Alphaproteobacteria</taxon>
        <taxon>Hyphomicrobiales</taxon>
        <taxon>Nitrobacteraceae</taxon>
        <taxon>Afipia</taxon>
    </lineage>
</organism>
<proteinExistence type="predicted"/>
<evidence type="ECO:0000313" key="1">
    <source>
        <dbReference type="EMBL" id="SUU85658.1"/>
    </source>
</evidence>
<gene>
    <name evidence="1" type="ORF">NCTC12722_02874</name>
</gene>
<dbReference type="AlphaFoldDB" id="A0A380W9L0"/>
<evidence type="ECO:0000313" key="2">
    <source>
        <dbReference type="Proteomes" id="UP000254343"/>
    </source>
</evidence>
<sequence>MGRATVGAYKILKSVNVEQKRVFLPQRPEAQPFTNHRIDGIFFYFLIVV</sequence>
<accession>A0A380W9L0</accession>
<reference evidence="1 2" key="1">
    <citation type="submission" date="2018-06" db="EMBL/GenBank/DDBJ databases">
        <authorList>
            <consortium name="Pathogen Informatics"/>
            <person name="Doyle S."/>
        </authorList>
    </citation>
    <scope>NUCLEOTIDE SEQUENCE [LARGE SCALE GENOMIC DNA]</scope>
    <source>
        <strain evidence="1 2">NCTC12722</strain>
    </source>
</reference>